<protein>
    <recommendedName>
        <fullName evidence="1">Methyltransferase FkbM domain-containing protein</fullName>
    </recommendedName>
</protein>
<dbReference type="InterPro" id="IPR006342">
    <property type="entry name" value="FkbM_mtfrase"/>
</dbReference>
<organism evidence="2">
    <name type="scientific">viral metagenome</name>
    <dbReference type="NCBI Taxonomy" id="1070528"/>
    <lineage>
        <taxon>unclassified sequences</taxon>
        <taxon>metagenomes</taxon>
        <taxon>organismal metagenomes</taxon>
    </lineage>
</organism>
<name>A0A6C0D5E7_9ZZZZ</name>
<dbReference type="AlphaFoldDB" id="A0A6C0D5E7"/>
<proteinExistence type="predicted"/>
<reference evidence="2" key="1">
    <citation type="journal article" date="2020" name="Nature">
        <title>Giant virus diversity and host interactions through global metagenomics.</title>
        <authorList>
            <person name="Schulz F."/>
            <person name="Roux S."/>
            <person name="Paez-Espino D."/>
            <person name="Jungbluth S."/>
            <person name="Walsh D.A."/>
            <person name="Denef V.J."/>
            <person name="McMahon K.D."/>
            <person name="Konstantinidis K.T."/>
            <person name="Eloe-Fadrosh E.A."/>
            <person name="Kyrpides N.C."/>
            <person name="Woyke T."/>
        </authorList>
    </citation>
    <scope>NUCLEOTIDE SEQUENCE</scope>
    <source>
        <strain evidence="2">GVMAG-M-3300023174-129</strain>
    </source>
</reference>
<evidence type="ECO:0000259" key="1">
    <source>
        <dbReference type="Pfam" id="PF05050"/>
    </source>
</evidence>
<accession>A0A6C0D5E7</accession>
<feature type="domain" description="Methyltransferase FkbM" evidence="1">
    <location>
        <begin position="36"/>
        <end position="138"/>
    </location>
</feature>
<dbReference type="EMBL" id="MN739542">
    <property type="protein sequence ID" value="QHT12256.1"/>
    <property type="molecule type" value="Genomic_DNA"/>
</dbReference>
<dbReference type="Pfam" id="PF05050">
    <property type="entry name" value="Methyltransf_21"/>
    <property type="match status" value="1"/>
</dbReference>
<evidence type="ECO:0000313" key="2">
    <source>
        <dbReference type="EMBL" id="QHT12256.1"/>
    </source>
</evidence>
<sequence>MEYLRIYESPFPKIRLGKPNDGGYVICDLSGYDLFLSAGVADDISFEEYFLEKHKDLVCIAYDGFVENLPKHNSKIIFIKKNIGTQENETSTNLKHFFKTYNNIFLKMDIEGAEVEWINCLDDSELMKIKQLTIEFHSAYKVEPLKRLAKTHWLVHVHPNNCCGTSIINNVEVPNFYECTYIRKDLCENLPFNKVPIPSILDQPNVITMKLHDGKTYFFPEICLNHSPFVDE</sequence>